<protein>
    <recommendedName>
        <fullName evidence="4">Lipoprotein</fullName>
    </recommendedName>
</protein>
<reference evidence="2 3" key="1">
    <citation type="submission" date="2020-03" db="EMBL/GenBank/DDBJ databases">
        <title>Soil Listeria distribution.</title>
        <authorList>
            <person name="Liao J."/>
            <person name="Wiedmann M."/>
        </authorList>
    </citation>
    <scope>NUCLEOTIDE SEQUENCE [LARGE SCALE GENOMIC DNA]</scope>
    <source>
        <strain evidence="2 3">FSL L7-1515</strain>
    </source>
</reference>
<sequence>MKKVLIVSLMLLACMGILVGCGEQDKYNEAIDSCIKNEFEYWKDNYSEKEAKQIKRENAEIKVYDDGKYIKLKFPKVEYETEYKKDSDGNYSLPSSDEREYIENDAKLVYYEKKGKTQKIQN</sequence>
<gene>
    <name evidence="2" type="ORF">HCJ59_05830</name>
</gene>
<name>A0ABR6SUR7_9LIST</name>
<accession>A0ABR6SUR7</accession>
<keyword evidence="1" id="KW-0732">Signal</keyword>
<dbReference type="RefSeq" id="WP_185395610.1">
    <property type="nucleotide sequence ID" value="NZ_JAASTU010000029.1"/>
</dbReference>
<feature type="chain" id="PRO_5046303995" description="Lipoprotein" evidence="1">
    <location>
        <begin position="21"/>
        <end position="122"/>
    </location>
</feature>
<feature type="signal peptide" evidence="1">
    <location>
        <begin position="1"/>
        <end position="20"/>
    </location>
</feature>
<evidence type="ECO:0000313" key="2">
    <source>
        <dbReference type="EMBL" id="MBC1509410.1"/>
    </source>
</evidence>
<dbReference type="Proteomes" id="UP000587800">
    <property type="component" value="Unassembled WGS sequence"/>
</dbReference>
<proteinExistence type="predicted"/>
<organism evidence="2 3">
    <name type="scientific">Listeria immobilis</name>
    <dbReference type="NCBI Taxonomy" id="2713502"/>
    <lineage>
        <taxon>Bacteria</taxon>
        <taxon>Bacillati</taxon>
        <taxon>Bacillota</taxon>
        <taxon>Bacilli</taxon>
        <taxon>Bacillales</taxon>
        <taxon>Listeriaceae</taxon>
        <taxon>Listeria</taxon>
    </lineage>
</organism>
<dbReference type="PROSITE" id="PS51257">
    <property type="entry name" value="PROKAR_LIPOPROTEIN"/>
    <property type="match status" value="1"/>
</dbReference>
<keyword evidence="3" id="KW-1185">Reference proteome</keyword>
<evidence type="ECO:0000313" key="3">
    <source>
        <dbReference type="Proteomes" id="UP000587800"/>
    </source>
</evidence>
<evidence type="ECO:0008006" key="4">
    <source>
        <dbReference type="Google" id="ProtNLM"/>
    </source>
</evidence>
<dbReference type="EMBL" id="JAASUB010000006">
    <property type="protein sequence ID" value="MBC1509410.1"/>
    <property type="molecule type" value="Genomic_DNA"/>
</dbReference>
<evidence type="ECO:0000256" key="1">
    <source>
        <dbReference type="SAM" id="SignalP"/>
    </source>
</evidence>
<comment type="caution">
    <text evidence="2">The sequence shown here is derived from an EMBL/GenBank/DDBJ whole genome shotgun (WGS) entry which is preliminary data.</text>
</comment>